<dbReference type="Gene3D" id="6.10.250.690">
    <property type="match status" value="1"/>
</dbReference>
<keyword evidence="1 6" id="KW-0597">Phosphoprotein</keyword>
<name>A0ABW9T3C1_9BACL</name>
<dbReference type="PROSITE" id="PS51755">
    <property type="entry name" value="OMPR_PHOB"/>
    <property type="match status" value="1"/>
</dbReference>
<keyword evidence="2" id="KW-0902">Two-component regulatory system</keyword>
<feature type="domain" description="Response regulatory" evidence="8">
    <location>
        <begin position="12"/>
        <end position="125"/>
    </location>
</feature>
<evidence type="ECO:0000259" key="9">
    <source>
        <dbReference type="PROSITE" id="PS51755"/>
    </source>
</evidence>
<evidence type="ECO:0000256" key="1">
    <source>
        <dbReference type="ARBA" id="ARBA00022553"/>
    </source>
</evidence>
<feature type="modified residue" description="4-aspartylphosphate" evidence="6">
    <location>
        <position position="61"/>
    </location>
</feature>
<dbReference type="Gene3D" id="3.40.50.2300">
    <property type="match status" value="1"/>
</dbReference>
<evidence type="ECO:0000256" key="4">
    <source>
        <dbReference type="ARBA" id="ARBA00023125"/>
    </source>
</evidence>
<accession>A0ABW9T3C1</accession>
<evidence type="ECO:0000256" key="7">
    <source>
        <dbReference type="PROSITE-ProRule" id="PRU01091"/>
    </source>
</evidence>
<evidence type="ECO:0000313" key="11">
    <source>
        <dbReference type="Proteomes" id="UP000435177"/>
    </source>
</evidence>
<dbReference type="EMBL" id="WOAA01000005">
    <property type="protein sequence ID" value="MUG66151.1"/>
    <property type="molecule type" value="Genomic_DNA"/>
</dbReference>
<keyword evidence="3" id="KW-0805">Transcription regulation</keyword>
<evidence type="ECO:0000256" key="6">
    <source>
        <dbReference type="PROSITE-ProRule" id="PRU00169"/>
    </source>
</evidence>
<proteinExistence type="predicted"/>
<dbReference type="InterPro" id="IPR039420">
    <property type="entry name" value="WalR-like"/>
</dbReference>
<dbReference type="PANTHER" id="PTHR48111">
    <property type="entry name" value="REGULATOR OF RPOS"/>
    <property type="match status" value="1"/>
</dbReference>
<dbReference type="PANTHER" id="PTHR48111:SF2">
    <property type="entry name" value="RESPONSE REGULATOR SAER"/>
    <property type="match status" value="1"/>
</dbReference>
<dbReference type="CDD" id="cd17574">
    <property type="entry name" value="REC_OmpR"/>
    <property type="match status" value="1"/>
</dbReference>
<keyword evidence="5" id="KW-0804">Transcription</keyword>
<dbReference type="Pfam" id="PF00486">
    <property type="entry name" value="Trans_reg_C"/>
    <property type="match status" value="1"/>
</dbReference>
<dbReference type="PROSITE" id="PS50110">
    <property type="entry name" value="RESPONSE_REGULATORY"/>
    <property type="match status" value="1"/>
</dbReference>
<keyword evidence="4 7" id="KW-0238">DNA-binding</keyword>
<dbReference type="CDD" id="cd00383">
    <property type="entry name" value="trans_reg_C"/>
    <property type="match status" value="1"/>
</dbReference>
<evidence type="ECO:0000256" key="2">
    <source>
        <dbReference type="ARBA" id="ARBA00023012"/>
    </source>
</evidence>
<reference evidence="10 11" key="1">
    <citation type="submission" date="2019-11" db="EMBL/GenBank/DDBJ databases">
        <title>Draft genome sequences of five Paenibacillus species of dairy origin.</title>
        <authorList>
            <person name="Olajide A.M."/>
            <person name="Chen S."/>
            <person name="Lapointe G."/>
        </authorList>
    </citation>
    <scope>NUCLEOTIDE SEQUENCE [LARGE SCALE GENOMIC DNA]</scope>
    <source>
        <strain evidence="10 11">3CS1</strain>
    </source>
</reference>
<evidence type="ECO:0000256" key="3">
    <source>
        <dbReference type="ARBA" id="ARBA00023015"/>
    </source>
</evidence>
<feature type="DNA-binding region" description="OmpR/PhoB-type" evidence="7">
    <location>
        <begin position="145"/>
        <end position="245"/>
    </location>
</feature>
<dbReference type="SMART" id="SM00448">
    <property type="entry name" value="REC"/>
    <property type="match status" value="1"/>
</dbReference>
<protein>
    <submittedName>
        <fullName evidence="10">Response regulator</fullName>
    </submittedName>
</protein>
<dbReference type="SMART" id="SM00862">
    <property type="entry name" value="Trans_reg_C"/>
    <property type="match status" value="1"/>
</dbReference>
<evidence type="ECO:0000259" key="8">
    <source>
        <dbReference type="PROSITE" id="PS50110"/>
    </source>
</evidence>
<comment type="caution">
    <text evidence="10">The sequence shown here is derived from an EMBL/GenBank/DDBJ whole genome shotgun (WGS) entry which is preliminary data.</text>
</comment>
<dbReference type="Gene3D" id="1.10.10.10">
    <property type="entry name" value="Winged helix-like DNA-binding domain superfamily/Winged helix DNA-binding domain"/>
    <property type="match status" value="1"/>
</dbReference>
<dbReference type="InterPro" id="IPR016032">
    <property type="entry name" value="Sig_transdc_resp-reg_C-effctor"/>
</dbReference>
<dbReference type="InterPro" id="IPR001789">
    <property type="entry name" value="Sig_transdc_resp-reg_receiver"/>
</dbReference>
<dbReference type="InterPro" id="IPR036388">
    <property type="entry name" value="WH-like_DNA-bd_sf"/>
</dbReference>
<dbReference type="Proteomes" id="UP000435177">
    <property type="component" value="Unassembled WGS sequence"/>
</dbReference>
<dbReference type="InterPro" id="IPR001867">
    <property type="entry name" value="OmpR/PhoB-type_DNA-bd"/>
</dbReference>
<organism evidence="10 11">
    <name type="scientific">Paenibacillus campinasensis</name>
    <dbReference type="NCBI Taxonomy" id="66347"/>
    <lineage>
        <taxon>Bacteria</taxon>
        <taxon>Bacillati</taxon>
        <taxon>Bacillota</taxon>
        <taxon>Bacilli</taxon>
        <taxon>Bacillales</taxon>
        <taxon>Paenibacillaceae</taxon>
        <taxon>Paenibacillus</taxon>
    </lineage>
</organism>
<dbReference type="SUPFAM" id="SSF46894">
    <property type="entry name" value="C-terminal effector domain of the bipartite response regulators"/>
    <property type="match status" value="1"/>
</dbReference>
<feature type="domain" description="OmpR/PhoB-type" evidence="9">
    <location>
        <begin position="145"/>
        <end position="245"/>
    </location>
</feature>
<dbReference type="SUPFAM" id="SSF52172">
    <property type="entry name" value="CheY-like"/>
    <property type="match status" value="1"/>
</dbReference>
<keyword evidence="11" id="KW-1185">Reference proteome</keyword>
<dbReference type="RefSeq" id="WP_330163964.1">
    <property type="nucleotide sequence ID" value="NZ_WOAA01000005.1"/>
</dbReference>
<evidence type="ECO:0000313" key="10">
    <source>
        <dbReference type="EMBL" id="MUG66151.1"/>
    </source>
</evidence>
<sequence>MEFQVKRQKKHTILVADDETEIVELLRLFLEREHYRVLEAYSGREAWHILSQEHVDLALVDIMMPELDGFQLIARIREKLRLPVIIVSAKTGDVDKVTGLALGADDFISKPFSPIEVVARIKAQLRRYYELNEGRPLVPGADQPPPSRTVCGPLTLDHRACMLYKRGEAVQLGPLEYKLLQLFMGAPGRIFTKRQIYEAVWNEPYFEDSNTVMVQISRLRDKLEDNARDPRFLITIKGLGYKLALQGDDFR</sequence>
<evidence type="ECO:0000256" key="5">
    <source>
        <dbReference type="ARBA" id="ARBA00023163"/>
    </source>
</evidence>
<dbReference type="InterPro" id="IPR011006">
    <property type="entry name" value="CheY-like_superfamily"/>
</dbReference>
<gene>
    <name evidence="10" type="ORF">GNP94_09010</name>
</gene>
<dbReference type="Pfam" id="PF00072">
    <property type="entry name" value="Response_reg"/>
    <property type="match status" value="1"/>
</dbReference>